<evidence type="ECO:0000256" key="4">
    <source>
        <dbReference type="ARBA" id="ARBA00022898"/>
    </source>
</evidence>
<name>A0A381QNU1_9ZZZZ</name>
<dbReference type="InterPro" id="IPR049704">
    <property type="entry name" value="Aminotrans_3_PPA_site"/>
</dbReference>
<sequence length="440" mass="48147">MKQSNTLNLDNFWIPFTANKAFKQEPRLLVEAEGMFYKSEDDRQILDGIAGMWCCNAGHCHPHIVKAVQDQIATMDYATAFNMSHPKAFELAEKISELTPKGLDRIFFGNSGSEAVDTALKVAVAYHVSRGEGQRTRFISREKGYHGVNVGGTSVGGLPMNRKSFGALLSRTDHLPHTWNPKEMAFSKGQPTWGLHLAEELESILTLQDASTIAGVIIEPVVGSGGVIVPPEGYLERIKEICDKHGILLIFDEVITGFGRIGHAFAAKRFNVTPDIITMAKGLTGAAIPMSATAFKTEIYDEIVNGSDAAIELFHGYTYSGHPVAAAAGLATLEVYENEGLFDNALRMEPIFQDSLHSLKGEKYIIDVRNIGLMGAIHFGSEGDKTAVEVASKVFKFCYDNNVLVRVSGEFIVLAPALIVEEEQIKLITETIRQGIQSLN</sequence>
<gene>
    <name evidence="5" type="ORF">METZ01_LOCUS33910</name>
</gene>
<dbReference type="Gene3D" id="3.90.1150.10">
    <property type="entry name" value="Aspartate Aminotransferase, domain 1"/>
    <property type="match status" value="1"/>
</dbReference>
<dbReference type="PANTHER" id="PTHR42684">
    <property type="entry name" value="ADENOSYLMETHIONINE-8-AMINO-7-OXONONANOATE AMINOTRANSFERASE"/>
    <property type="match status" value="1"/>
</dbReference>
<evidence type="ECO:0000313" key="5">
    <source>
        <dbReference type="EMBL" id="SUZ81056.1"/>
    </source>
</evidence>
<dbReference type="PIRSF" id="PIRSF000521">
    <property type="entry name" value="Transaminase_4ab_Lys_Orn"/>
    <property type="match status" value="1"/>
</dbReference>
<dbReference type="SUPFAM" id="SSF53383">
    <property type="entry name" value="PLP-dependent transferases"/>
    <property type="match status" value="1"/>
</dbReference>
<dbReference type="PANTHER" id="PTHR42684:SF1">
    <property type="entry name" value="BETA-ALANINE--PYRUVATE AMINOTRANSFERASE"/>
    <property type="match status" value="1"/>
</dbReference>
<evidence type="ECO:0000256" key="1">
    <source>
        <dbReference type="ARBA" id="ARBA00008954"/>
    </source>
</evidence>
<evidence type="ECO:0008006" key="6">
    <source>
        <dbReference type="Google" id="ProtNLM"/>
    </source>
</evidence>
<dbReference type="Pfam" id="PF00202">
    <property type="entry name" value="Aminotran_3"/>
    <property type="match status" value="1"/>
</dbReference>
<dbReference type="GO" id="GO:0030170">
    <property type="term" value="F:pyridoxal phosphate binding"/>
    <property type="evidence" value="ECO:0007669"/>
    <property type="project" value="InterPro"/>
</dbReference>
<comment type="similarity">
    <text evidence="1">Belongs to the class-III pyridoxal-phosphate-dependent aminotransferase family.</text>
</comment>
<dbReference type="EMBL" id="UINC01001452">
    <property type="protein sequence ID" value="SUZ81056.1"/>
    <property type="molecule type" value="Genomic_DNA"/>
</dbReference>
<keyword evidence="3" id="KW-0808">Transferase</keyword>
<dbReference type="AlphaFoldDB" id="A0A381QNU1"/>
<dbReference type="GO" id="GO:0004015">
    <property type="term" value="F:adenosylmethionine-8-amino-7-oxononanoate transaminase activity"/>
    <property type="evidence" value="ECO:0007669"/>
    <property type="project" value="TreeGrafter"/>
</dbReference>
<dbReference type="PROSITE" id="PS00600">
    <property type="entry name" value="AA_TRANSFER_CLASS_3"/>
    <property type="match status" value="1"/>
</dbReference>
<dbReference type="InterPro" id="IPR005814">
    <property type="entry name" value="Aminotrans_3"/>
</dbReference>
<evidence type="ECO:0000256" key="3">
    <source>
        <dbReference type="ARBA" id="ARBA00022679"/>
    </source>
</evidence>
<organism evidence="5">
    <name type="scientific">marine metagenome</name>
    <dbReference type="NCBI Taxonomy" id="408172"/>
    <lineage>
        <taxon>unclassified sequences</taxon>
        <taxon>metagenomes</taxon>
        <taxon>ecological metagenomes</taxon>
    </lineage>
</organism>
<dbReference type="FunFam" id="3.40.640.10:FF:000014">
    <property type="entry name" value="Adenosylmethionine-8-amino-7-oxononanoate aminotransferase, probable"/>
    <property type="match status" value="1"/>
</dbReference>
<dbReference type="InterPro" id="IPR015424">
    <property type="entry name" value="PyrdxlP-dep_Trfase"/>
</dbReference>
<proteinExistence type="inferred from homology"/>
<dbReference type="CDD" id="cd00610">
    <property type="entry name" value="OAT_like"/>
    <property type="match status" value="1"/>
</dbReference>
<evidence type="ECO:0000256" key="2">
    <source>
        <dbReference type="ARBA" id="ARBA00022576"/>
    </source>
</evidence>
<reference evidence="5" key="1">
    <citation type="submission" date="2018-05" db="EMBL/GenBank/DDBJ databases">
        <authorList>
            <person name="Lanie J.A."/>
            <person name="Ng W.-L."/>
            <person name="Kazmierczak K.M."/>
            <person name="Andrzejewski T.M."/>
            <person name="Davidsen T.M."/>
            <person name="Wayne K.J."/>
            <person name="Tettelin H."/>
            <person name="Glass J.I."/>
            <person name="Rusch D."/>
            <person name="Podicherti R."/>
            <person name="Tsui H.-C.T."/>
            <person name="Winkler M.E."/>
        </authorList>
    </citation>
    <scope>NUCLEOTIDE SEQUENCE</scope>
</reference>
<keyword evidence="4" id="KW-0663">Pyridoxal phosphate</keyword>
<protein>
    <recommendedName>
        <fullName evidence="6">Beta-alanine--pyruvate transaminase</fullName>
    </recommendedName>
</protein>
<accession>A0A381QNU1</accession>
<dbReference type="InterPro" id="IPR015421">
    <property type="entry name" value="PyrdxlP-dep_Trfase_major"/>
</dbReference>
<dbReference type="GO" id="GO:0009102">
    <property type="term" value="P:biotin biosynthetic process"/>
    <property type="evidence" value="ECO:0007669"/>
    <property type="project" value="TreeGrafter"/>
</dbReference>
<keyword evidence="2" id="KW-0032">Aminotransferase</keyword>
<dbReference type="Gene3D" id="3.40.640.10">
    <property type="entry name" value="Type I PLP-dependent aspartate aminotransferase-like (Major domain)"/>
    <property type="match status" value="1"/>
</dbReference>
<dbReference type="InterPro" id="IPR015422">
    <property type="entry name" value="PyrdxlP-dep_Trfase_small"/>
</dbReference>